<dbReference type="PANTHER" id="PTHR39183">
    <property type="entry name" value="SPORE COAT PROTEIN F-LIKE PROTEIN YHCQ"/>
    <property type="match status" value="1"/>
</dbReference>
<dbReference type="RefSeq" id="WP_268042947.1">
    <property type="nucleotide sequence ID" value="NZ_CP104064.1"/>
</dbReference>
<dbReference type="InterPro" id="IPR012851">
    <property type="entry name" value="Spore_coat_CotF-like"/>
</dbReference>
<dbReference type="Proteomes" id="UP001164803">
    <property type="component" value="Chromosome"/>
</dbReference>
<accession>A0ABY6YYY0</accession>
<keyword evidence="2" id="KW-1185">Reference proteome</keyword>
<proteinExistence type="predicted"/>
<dbReference type="PANTHER" id="PTHR39183:SF1">
    <property type="entry name" value="SPORE COAT PROTEIN F-LIKE PROTEIN YHCQ"/>
    <property type="match status" value="1"/>
</dbReference>
<name>A0ABY6YYY0_9BACL</name>
<evidence type="ECO:0000313" key="2">
    <source>
        <dbReference type="Proteomes" id="UP001164803"/>
    </source>
</evidence>
<dbReference type="EMBL" id="CP104064">
    <property type="protein sequence ID" value="WAH35664.1"/>
    <property type="molecule type" value="Genomic_DNA"/>
</dbReference>
<organism evidence="1 2">
    <name type="scientific">Alicyclobacillus dauci</name>
    <dbReference type="NCBI Taxonomy" id="1475485"/>
    <lineage>
        <taxon>Bacteria</taxon>
        <taxon>Bacillati</taxon>
        <taxon>Bacillota</taxon>
        <taxon>Bacilli</taxon>
        <taxon>Bacillales</taxon>
        <taxon>Alicyclobacillaceae</taxon>
        <taxon>Alicyclobacillus</taxon>
    </lineage>
</organism>
<evidence type="ECO:0008006" key="3">
    <source>
        <dbReference type="Google" id="ProtNLM"/>
    </source>
</evidence>
<sequence length="71" mass="8175">MDNRDFATHEMVEMHEMLAFKNVCLTKSTTMQKLVSDEKLNDLLQTCAQFDRQHIEGLEGLLSKQTSTNTQ</sequence>
<reference evidence="1" key="1">
    <citation type="submission" date="2022-08" db="EMBL/GenBank/DDBJ databases">
        <title>Alicyclobacillus dauci DSM2870, complete genome.</title>
        <authorList>
            <person name="Wang Q."/>
            <person name="Cai R."/>
            <person name="Wang Z."/>
        </authorList>
    </citation>
    <scope>NUCLEOTIDE SEQUENCE</scope>
    <source>
        <strain evidence="1">DSM 28700</strain>
    </source>
</reference>
<protein>
    <recommendedName>
        <fullName evidence="3">Spore coat protein</fullName>
    </recommendedName>
</protein>
<evidence type="ECO:0000313" key="1">
    <source>
        <dbReference type="EMBL" id="WAH35664.1"/>
    </source>
</evidence>
<gene>
    <name evidence="1" type="ORF">NZD86_15455</name>
</gene>